<evidence type="ECO:0000256" key="4">
    <source>
        <dbReference type="ARBA" id="ARBA00023136"/>
    </source>
</evidence>
<evidence type="ECO:0000313" key="15">
    <source>
        <dbReference type="EMBL" id="MDC7958389.1"/>
    </source>
</evidence>
<accession>A0A139LF32</accession>
<dbReference type="Proteomes" id="UP000473905">
    <property type="component" value="Unassembled WGS sequence"/>
</dbReference>
<reference evidence="14" key="3">
    <citation type="submission" date="2022-10" db="EMBL/GenBank/DDBJ databases">
        <title>Human gut microbiome strain richness.</title>
        <authorList>
            <person name="Chen-Liaw A."/>
        </authorList>
    </citation>
    <scope>NUCLEOTIDE SEQUENCE</scope>
    <source>
        <strain evidence="14">BSD2780120875st1_E1_BSD2780120875_150330</strain>
        <strain evidence="15">RTP21484st1_H8_RTP21484_190118</strain>
    </source>
</reference>
<evidence type="ECO:0000313" key="12">
    <source>
        <dbReference type="EMBL" id="KAA4665705.1"/>
    </source>
</evidence>
<dbReference type="AlphaFoldDB" id="A0A139LF32"/>
<evidence type="ECO:0000259" key="7">
    <source>
        <dbReference type="Pfam" id="PF07980"/>
    </source>
</evidence>
<dbReference type="EMBL" id="JAQQPO010000009">
    <property type="protein sequence ID" value="MDC7958389.1"/>
    <property type="molecule type" value="Genomic_DNA"/>
</dbReference>
<reference evidence="16 17" key="1">
    <citation type="submission" date="2018-08" db="EMBL/GenBank/DDBJ databases">
        <title>A genome reference for cultivated species of the human gut microbiota.</title>
        <authorList>
            <person name="Zou Y."/>
            <person name="Xue W."/>
            <person name="Luo G."/>
        </authorList>
    </citation>
    <scope>NUCLEOTIDE SEQUENCE [LARGE SCALE GENOMIC DNA]</scope>
    <source>
        <strain evidence="16 17">AM17-48</strain>
    </source>
</reference>
<dbReference type="EMBL" id="JAQNZF010000007">
    <property type="protein sequence ID" value="MDC2742047.1"/>
    <property type="molecule type" value="Genomic_DNA"/>
</dbReference>
<reference evidence="18 19" key="2">
    <citation type="journal article" date="2019" name="Nat. Med.">
        <title>A library of human gut bacterial isolates paired with longitudinal multiomics data enables mechanistic microbiome research.</title>
        <authorList>
            <person name="Poyet M."/>
            <person name="Groussin M."/>
            <person name="Gibbons S.M."/>
            <person name="Avila-Pacheco J."/>
            <person name="Jiang X."/>
            <person name="Kearney S.M."/>
            <person name="Perrotta A.R."/>
            <person name="Berdy B."/>
            <person name="Zhao S."/>
            <person name="Lieberman T.D."/>
            <person name="Swanson P.K."/>
            <person name="Smith M."/>
            <person name="Roesemann S."/>
            <person name="Alexander J.E."/>
            <person name="Rich S.A."/>
            <person name="Livny J."/>
            <person name="Vlamakis H."/>
            <person name="Clish C."/>
            <person name="Bullock K."/>
            <person name="Deik A."/>
            <person name="Scott J."/>
            <person name="Pierce K.A."/>
            <person name="Xavier R.J."/>
            <person name="Alm E.J."/>
        </authorList>
    </citation>
    <scope>NUCLEOTIDE SEQUENCE [LARGE SCALE GENOMIC DNA]</scope>
    <source>
        <strain evidence="10 22">BIOML-A134</strain>
        <strain evidence="12 21">BIOML-A14</strain>
        <strain evidence="8 19">BIOML-A160</strain>
        <strain evidence="9 18">BIOML-A163</strain>
        <strain evidence="13 20">BIOML-A2</strain>
        <strain evidence="11 23">BIOML-A41</strain>
    </source>
</reference>
<sequence>MKKLIYTAFVICGMLTASCSDLLNLESKTDVTNNYLFTTPEGLNTAVTGLYSLARELPGGADNNESNLYIVTMCDFNTDIAILRAGVSTSIGRLNTSFTPSTGDVNKFWKHHYGIIGKANEIIVAAEALGLDDSDVLHAWSEAKFFRGRSYFELWKRFDRLYLNITPTTVDNLKREYKPASHEELMTLITTDLDDAMKGLDWSLPQNNGNVLYGRVTKATAKHVRAQVAMWESDWDTAIEECEDIFKQEGIYSMEKKAENVFNGADLKSPEVLWSFQYSQNLGGGGSGTPVAGHRVSIQTTTRINKISGCINTADQGGYGWGRIYPNTYLLSLYDQAKDTRYNELFVHRFKYNDPTSPKYGELIPLTQSSSYCETLHFMSKKYFDQWTMADNPDRTTGFKDLIVYRLAETYLMAAEAYMRRDGGMSTDALRCYNKTWERAGNDKFAGPLTQDILLDEYARELNFEGVRWPLLKRLGLLGERVKAHYGETKAENPYLDKDYAECRTSFVVGKHECWPIPQEQIDLMGKENFPQNENWY</sequence>
<dbReference type="Proteomes" id="UP000365824">
    <property type="component" value="Unassembled WGS sequence"/>
</dbReference>
<evidence type="ECO:0000256" key="3">
    <source>
        <dbReference type="ARBA" id="ARBA00022729"/>
    </source>
</evidence>
<dbReference type="RefSeq" id="WP_004306542.1">
    <property type="nucleotide sequence ID" value="NZ_BAABYV010000001.1"/>
</dbReference>
<evidence type="ECO:0000313" key="23">
    <source>
        <dbReference type="Proteomes" id="UP000478493"/>
    </source>
</evidence>
<dbReference type="Proteomes" id="UP000323717">
    <property type="component" value="Unassembled WGS sequence"/>
</dbReference>
<dbReference type="STRING" id="28116.Bovatus_02311"/>
<proteinExistence type="inferred from homology"/>
<dbReference type="EMBL" id="VWGP01000005">
    <property type="protein sequence ID" value="KAA4538324.1"/>
    <property type="molecule type" value="Genomic_DNA"/>
</dbReference>
<keyword evidence="5" id="KW-0998">Cell outer membrane</keyword>
<dbReference type="EMBL" id="QRJR01000023">
    <property type="protein sequence ID" value="RHH42232.1"/>
    <property type="molecule type" value="Genomic_DNA"/>
</dbReference>
<evidence type="ECO:0000313" key="9">
    <source>
        <dbReference type="EMBL" id="KAA3945245.1"/>
    </source>
</evidence>
<dbReference type="EMBL" id="VWLB01000008">
    <property type="protein sequence ID" value="KAA3929860.1"/>
    <property type="molecule type" value="Genomic_DNA"/>
</dbReference>
<protein>
    <submittedName>
        <fullName evidence="11">RagB/SusD family nutrient uptake outer membrane protein</fullName>
    </submittedName>
</protein>
<dbReference type="Pfam" id="PF07980">
    <property type="entry name" value="SusD_RagB"/>
    <property type="match status" value="1"/>
</dbReference>
<evidence type="ECO:0000256" key="2">
    <source>
        <dbReference type="ARBA" id="ARBA00006275"/>
    </source>
</evidence>
<dbReference type="InterPro" id="IPR012944">
    <property type="entry name" value="SusD_RagB_dom"/>
</dbReference>
<name>A0A139LF32_BACOV</name>
<evidence type="ECO:0000313" key="18">
    <source>
        <dbReference type="Proteomes" id="UP000323717"/>
    </source>
</evidence>
<dbReference type="Proteomes" id="UP001215078">
    <property type="component" value="Unassembled WGS sequence"/>
</dbReference>
<dbReference type="EMBL" id="VWLE01000329">
    <property type="protein sequence ID" value="KAA3945245.1"/>
    <property type="molecule type" value="Genomic_DNA"/>
</dbReference>
<evidence type="ECO:0000313" key="16">
    <source>
        <dbReference type="EMBL" id="RHH42232.1"/>
    </source>
</evidence>
<comment type="similarity">
    <text evidence="2">Belongs to the SusD family.</text>
</comment>
<dbReference type="Proteomes" id="UP000375690">
    <property type="component" value="Unassembled WGS sequence"/>
</dbReference>
<evidence type="ECO:0000313" key="21">
    <source>
        <dbReference type="Proteomes" id="UP000435985"/>
    </source>
</evidence>
<evidence type="ECO:0000313" key="22">
    <source>
        <dbReference type="Proteomes" id="UP000473905"/>
    </source>
</evidence>
<organism evidence="11 23">
    <name type="scientific">Bacteroides ovatus</name>
    <dbReference type="NCBI Taxonomy" id="28116"/>
    <lineage>
        <taxon>Bacteria</taxon>
        <taxon>Pseudomonadati</taxon>
        <taxon>Bacteroidota</taxon>
        <taxon>Bacteroidia</taxon>
        <taxon>Bacteroidales</taxon>
        <taxon>Bacteroidaceae</taxon>
        <taxon>Bacteroides</taxon>
    </lineage>
</organism>
<dbReference type="SUPFAM" id="SSF48452">
    <property type="entry name" value="TPR-like"/>
    <property type="match status" value="1"/>
</dbReference>
<feature type="chain" id="PRO_5044548643" evidence="6">
    <location>
        <begin position="20"/>
        <end position="537"/>
    </location>
</feature>
<evidence type="ECO:0000313" key="17">
    <source>
        <dbReference type="Proteomes" id="UP000283329"/>
    </source>
</evidence>
<evidence type="ECO:0000313" key="8">
    <source>
        <dbReference type="EMBL" id="KAA3929860.1"/>
    </source>
</evidence>
<dbReference type="EMBL" id="VWFC01000003">
    <property type="protein sequence ID" value="KAB1329839.1"/>
    <property type="molecule type" value="Genomic_DNA"/>
</dbReference>
<feature type="domain" description="RagB/SusD" evidence="7">
    <location>
        <begin position="296"/>
        <end position="536"/>
    </location>
</feature>
<gene>
    <name evidence="16" type="ORF">DW206_19045</name>
    <name evidence="13" type="ORF">F3B53_04040</name>
    <name evidence="11" type="ORF">F3B85_08780</name>
    <name evidence="12" type="ORF">F3B98_05545</name>
    <name evidence="10" type="ORF">F3D66_13885</name>
    <name evidence="9" type="ORF">F3D71_19300</name>
    <name evidence="8" type="ORF">F3F25_06955</name>
    <name evidence="14" type="ORF">PO382_07395</name>
    <name evidence="15" type="ORF">PQ628_09210</name>
</gene>
<dbReference type="EMBL" id="VWFO01000005">
    <property type="protein sequence ID" value="KAA4665705.1"/>
    <property type="molecule type" value="Genomic_DNA"/>
</dbReference>
<evidence type="ECO:0000256" key="5">
    <source>
        <dbReference type="ARBA" id="ARBA00023237"/>
    </source>
</evidence>
<dbReference type="Proteomes" id="UP000435985">
    <property type="component" value="Unassembled WGS sequence"/>
</dbReference>
<evidence type="ECO:0000256" key="1">
    <source>
        <dbReference type="ARBA" id="ARBA00004442"/>
    </source>
</evidence>
<evidence type="ECO:0000256" key="6">
    <source>
        <dbReference type="SAM" id="SignalP"/>
    </source>
</evidence>
<dbReference type="Proteomes" id="UP000478493">
    <property type="component" value="Unassembled WGS sequence"/>
</dbReference>
<feature type="signal peptide" evidence="6">
    <location>
        <begin position="1"/>
        <end position="19"/>
    </location>
</feature>
<keyword evidence="3 6" id="KW-0732">Signal</keyword>
<evidence type="ECO:0000313" key="14">
    <source>
        <dbReference type="EMBL" id="MDC2742047.1"/>
    </source>
</evidence>
<dbReference type="InterPro" id="IPR011990">
    <property type="entry name" value="TPR-like_helical_dom_sf"/>
</dbReference>
<dbReference type="GO" id="GO:0009279">
    <property type="term" value="C:cell outer membrane"/>
    <property type="evidence" value="ECO:0007669"/>
    <property type="project" value="UniProtKB-SubCell"/>
</dbReference>
<dbReference type="PROSITE" id="PS51257">
    <property type="entry name" value="PROKAR_LIPOPROTEIN"/>
    <property type="match status" value="1"/>
</dbReference>
<comment type="caution">
    <text evidence="11">The sequence shown here is derived from an EMBL/GenBank/DDBJ whole genome shotgun (WGS) entry which is preliminary data.</text>
</comment>
<dbReference type="Gene3D" id="1.25.40.390">
    <property type="match status" value="1"/>
</dbReference>
<evidence type="ECO:0000313" key="19">
    <source>
        <dbReference type="Proteomes" id="UP000365824"/>
    </source>
</evidence>
<dbReference type="Proteomes" id="UP000283329">
    <property type="component" value="Unassembled WGS sequence"/>
</dbReference>
<comment type="subcellular location">
    <subcellularLocation>
        <location evidence="1">Cell outer membrane</location>
    </subcellularLocation>
</comment>
<dbReference type="Proteomes" id="UP001219389">
    <property type="component" value="Unassembled WGS sequence"/>
</dbReference>
<evidence type="ECO:0000313" key="13">
    <source>
        <dbReference type="EMBL" id="KAB1329839.1"/>
    </source>
</evidence>
<evidence type="ECO:0000313" key="10">
    <source>
        <dbReference type="EMBL" id="KAA4096955.1"/>
    </source>
</evidence>
<keyword evidence="22" id="KW-1185">Reference proteome</keyword>
<evidence type="ECO:0000313" key="11">
    <source>
        <dbReference type="EMBL" id="KAA4538324.1"/>
    </source>
</evidence>
<dbReference type="EMBL" id="VWKB01000018">
    <property type="protein sequence ID" value="KAA4096955.1"/>
    <property type="molecule type" value="Genomic_DNA"/>
</dbReference>
<evidence type="ECO:0000313" key="20">
    <source>
        <dbReference type="Proteomes" id="UP000375690"/>
    </source>
</evidence>
<keyword evidence="4" id="KW-0472">Membrane</keyword>